<name>A0A5P9Q9I5_9MICO</name>
<dbReference type="PANTHER" id="PTHR43575:SF1">
    <property type="entry name" value="PROTEIN ABCI7, CHLOROPLASTIC"/>
    <property type="match status" value="1"/>
</dbReference>
<dbReference type="AlphaFoldDB" id="A0A5P9Q9I5"/>
<organism evidence="4 5">
    <name type="scientific">Luteimicrobium xylanilyticum</name>
    <dbReference type="NCBI Taxonomy" id="1133546"/>
    <lineage>
        <taxon>Bacteria</taxon>
        <taxon>Bacillati</taxon>
        <taxon>Actinomycetota</taxon>
        <taxon>Actinomycetes</taxon>
        <taxon>Micrococcales</taxon>
        <taxon>Luteimicrobium</taxon>
    </lineage>
</organism>
<comment type="similarity">
    <text evidence="1">Belongs to the iron-sulfur cluster assembly SufBD family.</text>
</comment>
<evidence type="ECO:0000259" key="3">
    <source>
        <dbReference type="Pfam" id="PF01458"/>
    </source>
</evidence>
<protein>
    <submittedName>
        <fullName evidence="4">FeS cluster assembly protein SufD</fullName>
    </submittedName>
</protein>
<dbReference type="OrthoDB" id="9803529at2"/>
<dbReference type="NCBIfam" id="TIGR01981">
    <property type="entry name" value="sufD"/>
    <property type="match status" value="1"/>
</dbReference>
<gene>
    <name evidence="4" type="ORF">KDY119_01593</name>
</gene>
<sequence length="407" mass="43284">MTTSTDLSTDHSRAQLDGAHSHGVPGAGVPERDRAERLTSFDVADFPVPTGREEEWRFTPLARLQRVFTAEASDARLATTTSLPDGITLTTLTPAEARERAVLAPADLPAAAASTNTRDAVLLSVPAGFTTDEPVVVDLAGAGVGDLVWGQVLVEVGANAEVAVVVTHTGSATYSAQLSVNVAEGAHVTFVSIQDWDDDAVHLAENDLRLAKDATLKHVVMTFGGALVRIPVNARLEGEGANLELVGAYFTDAGQHQEHRLFVDHATPRARSRATYKGALQGEGAHAVWVGDVLIRAEAEGTDTYELNRNLVLTQGARADSVPNLEIETGEIEGAGHASATGRFDDEQLFYLQSRGIPEIEARRLVVHGFFAELVREIGVPSVEERLLASIEKELAVTPAAGEAEQA</sequence>
<dbReference type="PANTHER" id="PTHR43575">
    <property type="entry name" value="PROTEIN ABCI7, CHLOROPLASTIC"/>
    <property type="match status" value="1"/>
</dbReference>
<feature type="region of interest" description="Disordered" evidence="2">
    <location>
        <begin position="1"/>
        <end position="32"/>
    </location>
</feature>
<dbReference type="KEGG" id="lxl:KDY119_01593"/>
<dbReference type="InterPro" id="IPR037284">
    <property type="entry name" value="SUF_FeS_clus_asmbl_SufBD_sf"/>
</dbReference>
<dbReference type="RefSeq" id="WP_036950473.1">
    <property type="nucleotide sequence ID" value="NZ_BAABIH010000003.1"/>
</dbReference>
<dbReference type="GO" id="GO:0016226">
    <property type="term" value="P:iron-sulfur cluster assembly"/>
    <property type="evidence" value="ECO:0007669"/>
    <property type="project" value="InterPro"/>
</dbReference>
<evidence type="ECO:0000313" key="5">
    <source>
        <dbReference type="Proteomes" id="UP000326702"/>
    </source>
</evidence>
<dbReference type="SUPFAM" id="SSF101960">
    <property type="entry name" value="Stabilizer of iron transporter SufD"/>
    <property type="match status" value="1"/>
</dbReference>
<dbReference type="Pfam" id="PF01458">
    <property type="entry name" value="SUFBD_core"/>
    <property type="match status" value="1"/>
</dbReference>
<evidence type="ECO:0000256" key="1">
    <source>
        <dbReference type="ARBA" id="ARBA00043967"/>
    </source>
</evidence>
<dbReference type="InterPro" id="IPR000825">
    <property type="entry name" value="SUF_FeS_clus_asmbl_SufBD_core"/>
</dbReference>
<dbReference type="InterPro" id="IPR011542">
    <property type="entry name" value="SUF_FeS_clus_asmbl_SufD"/>
</dbReference>
<feature type="domain" description="SUF system FeS cluster assembly SufBD core" evidence="3">
    <location>
        <begin position="147"/>
        <end position="370"/>
    </location>
</feature>
<dbReference type="Proteomes" id="UP000326702">
    <property type="component" value="Chromosome"/>
</dbReference>
<dbReference type="InterPro" id="IPR055346">
    <property type="entry name" value="Fe-S_cluster_assembly_SufBD"/>
</dbReference>
<proteinExistence type="inferred from homology"/>
<accession>A0A5P9Q9I5</accession>
<reference evidence="4 5" key="1">
    <citation type="submission" date="2019-10" db="EMBL/GenBank/DDBJ databases">
        <title>Genome sequence of Luteimicrobium xylanilyticum HY-24.</title>
        <authorList>
            <person name="Kim D.Y."/>
            <person name="Park H.-Y."/>
        </authorList>
    </citation>
    <scope>NUCLEOTIDE SEQUENCE [LARGE SCALE GENOMIC DNA]</scope>
    <source>
        <strain evidence="4 5">HY-24</strain>
    </source>
</reference>
<evidence type="ECO:0000256" key="2">
    <source>
        <dbReference type="SAM" id="MobiDB-lite"/>
    </source>
</evidence>
<evidence type="ECO:0000313" key="4">
    <source>
        <dbReference type="EMBL" id="QFU98084.1"/>
    </source>
</evidence>
<keyword evidence="5" id="KW-1185">Reference proteome</keyword>
<dbReference type="EMBL" id="CP045529">
    <property type="protein sequence ID" value="QFU98084.1"/>
    <property type="molecule type" value="Genomic_DNA"/>
</dbReference>